<gene>
    <name evidence="3" type="ORF">PPYR_09991</name>
</gene>
<dbReference type="GO" id="GO:0036064">
    <property type="term" value="C:ciliary basal body"/>
    <property type="evidence" value="ECO:0007669"/>
    <property type="project" value="TreeGrafter"/>
</dbReference>
<evidence type="ECO:0000313" key="4">
    <source>
        <dbReference type="Proteomes" id="UP000327044"/>
    </source>
</evidence>
<dbReference type="EMBL" id="VVIM01000007">
    <property type="protein sequence ID" value="KAB0795930.1"/>
    <property type="molecule type" value="Genomic_DNA"/>
</dbReference>
<dbReference type="InterPro" id="IPR033561">
    <property type="entry name" value="FBF1"/>
</dbReference>
<feature type="coiled-coil region" evidence="1">
    <location>
        <begin position="267"/>
        <end position="378"/>
    </location>
</feature>
<feature type="coiled-coil region" evidence="1">
    <location>
        <begin position="134"/>
        <end position="172"/>
    </location>
</feature>
<protein>
    <recommendedName>
        <fullName evidence="2">Fas-binding factor 1 C-terminal domain-containing protein</fullName>
    </recommendedName>
</protein>
<name>A0A5N4AF23_PHOPY</name>
<evidence type="ECO:0000313" key="3">
    <source>
        <dbReference type="EMBL" id="KAB0795930.1"/>
    </source>
</evidence>
<organism evidence="3 4">
    <name type="scientific">Photinus pyralis</name>
    <name type="common">Common eastern firefly</name>
    <name type="synonym">Lampyris pyralis</name>
    <dbReference type="NCBI Taxonomy" id="7054"/>
    <lineage>
        <taxon>Eukaryota</taxon>
        <taxon>Metazoa</taxon>
        <taxon>Ecdysozoa</taxon>
        <taxon>Arthropoda</taxon>
        <taxon>Hexapoda</taxon>
        <taxon>Insecta</taxon>
        <taxon>Pterygota</taxon>
        <taxon>Neoptera</taxon>
        <taxon>Endopterygota</taxon>
        <taxon>Coleoptera</taxon>
        <taxon>Polyphaga</taxon>
        <taxon>Elateriformia</taxon>
        <taxon>Elateroidea</taxon>
        <taxon>Lampyridae</taxon>
        <taxon>Lampyrinae</taxon>
        <taxon>Photinus</taxon>
    </lineage>
</organism>
<keyword evidence="1" id="KW-0175">Coiled coil</keyword>
<evidence type="ECO:0000256" key="1">
    <source>
        <dbReference type="SAM" id="Coils"/>
    </source>
</evidence>
<dbReference type="Pfam" id="PF21007">
    <property type="entry name" value="FBF1"/>
    <property type="match status" value="1"/>
</dbReference>
<sequence>MESVESRLKSEVNNLSEQFDKAIAMLKSEHETELTKYKQKLQDMSAMHTTEIQQVRENHNRIIDEIKYEYSTMIDNLKQVKRTENSLIDNASAYTQKLDSSLEALGVNSSILNEIRGKVQSEYGILTKAREESLKAKEEEIRMMRVALEKARESADAERTELMTLVRNLELKLVEQIQNTKEERWTLKQSASVLMARTAAFDREMEFARSTLEREREQLQTFKEQLLVEQNNQILQITEEKLRISAEKSKLETAAKLTQNFDAERNKVEIEAAIQVAKEAAERADHERKQLHGKHAEVESLKRSLVDQQHQLSLKEQQLKQLMLKADQRAKDGEQALIDAKLLEENCNARLRDIQTQLMSLRNQEKKLAQEKVMLLREQTNIKRTKRCSLCSNGNAVDGGNILMDTAEQDFSPRMFAITDPDIVRLRYEINEELLPIPIPSEENDQTK</sequence>
<dbReference type="PANTHER" id="PTHR33689">
    <property type="entry name" value="FAS-BINDING FACTOR 1"/>
    <property type="match status" value="1"/>
</dbReference>
<dbReference type="InParanoid" id="A0A5N4AF23"/>
<evidence type="ECO:0000259" key="2">
    <source>
        <dbReference type="Pfam" id="PF21007"/>
    </source>
</evidence>
<dbReference type="PANTHER" id="PTHR33689:SF1">
    <property type="entry name" value="FAS-BINDING FACTOR 1"/>
    <property type="match status" value="1"/>
</dbReference>
<keyword evidence="4" id="KW-1185">Reference proteome</keyword>
<proteinExistence type="predicted"/>
<dbReference type="GO" id="GO:0097539">
    <property type="term" value="C:ciliary transition fiber"/>
    <property type="evidence" value="ECO:0007669"/>
    <property type="project" value="InterPro"/>
</dbReference>
<feature type="coiled-coil region" evidence="1">
    <location>
        <begin position="205"/>
        <end position="232"/>
    </location>
</feature>
<dbReference type="GO" id="GO:0090162">
    <property type="term" value="P:establishment of epithelial cell polarity"/>
    <property type="evidence" value="ECO:0007669"/>
    <property type="project" value="InterPro"/>
</dbReference>
<accession>A0A5N4AF23</accession>
<dbReference type="InterPro" id="IPR049390">
    <property type="entry name" value="FBF1_C"/>
</dbReference>
<dbReference type="GO" id="GO:0060271">
    <property type="term" value="P:cilium assembly"/>
    <property type="evidence" value="ECO:0007669"/>
    <property type="project" value="InterPro"/>
</dbReference>
<dbReference type="AlphaFoldDB" id="A0A5N4AF23"/>
<reference evidence="3 4" key="1">
    <citation type="journal article" date="2018" name="Elife">
        <title>Firefly genomes illuminate parallel origins of bioluminescence in beetles.</title>
        <authorList>
            <person name="Fallon T.R."/>
            <person name="Lower S.E."/>
            <person name="Chang C.H."/>
            <person name="Bessho-Uehara M."/>
            <person name="Martin G.J."/>
            <person name="Bewick A.J."/>
            <person name="Behringer M."/>
            <person name="Debat H.J."/>
            <person name="Wong I."/>
            <person name="Day J.C."/>
            <person name="Suvorov A."/>
            <person name="Silva C.J."/>
            <person name="Stanger-Hall K.F."/>
            <person name="Hall D.W."/>
            <person name="Schmitz R.J."/>
            <person name="Nelson D.R."/>
            <person name="Lewis S.M."/>
            <person name="Shigenobu S."/>
            <person name="Bybee S.M."/>
            <person name="Larracuente A.M."/>
            <person name="Oba Y."/>
            <person name="Weng J.K."/>
        </authorList>
    </citation>
    <scope>NUCLEOTIDE SEQUENCE [LARGE SCALE GENOMIC DNA]</scope>
    <source>
        <strain evidence="3">1611_PpyrPB1</strain>
        <tissue evidence="3">Whole body</tissue>
    </source>
</reference>
<dbReference type="GO" id="GO:0005814">
    <property type="term" value="C:centriole"/>
    <property type="evidence" value="ECO:0007669"/>
    <property type="project" value="TreeGrafter"/>
</dbReference>
<dbReference type="Proteomes" id="UP000327044">
    <property type="component" value="Unassembled WGS sequence"/>
</dbReference>
<comment type="caution">
    <text evidence="3">The sequence shown here is derived from an EMBL/GenBank/DDBJ whole genome shotgun (WGS) entry which is preliminary data.</text>
</comment>
<feature type="domain" description="Fas-binding factor 1 C-terminal" evidence="2">
    <location>
        <begin position="5"/>
        <end position="393"/>
    </location>
</feature>